<dbReference type="STRING" id="587636.SAMN05216199_3353"/>
<dbReference type="PANTHER" id="PTHR35908">
    <property type="entry name" value="HYPOTHETICAL FUSION PROTEIN"/>
    <property type="match status" value="1"/>
</dbReference>
<gene>
    <name evidence="3" type="ORF">SAMN05216199_3353</name>
</gene>
<evidence type="ECO:0000313" key="4">
    <source>
        <dbReference type="Proteomes" id="UP000199019"/>
    </source>
</evidence>
<sequence>MTCHLDALCFDADDPAAVARFWAAILGRESSDGAAGEVELLPGQDVGFRLRFLPVTTPRVAPNRLHLHLTSQSPEDQRATVARALELEARHIDVGQQPEEGHVVLADPGDNEFCVLGPGNRFLAECGFLAEVTCDGSRAVGRFWSEALGWPLVWDQDEETSIRASGGSTNISWGGPPVSPKVGRNRQHLDVVPDGGDQQAAVDWLLSLGATRLDAPLGAAPHRRGSVVLADPDGNELCVLAP</sequence>
<dbReference type="AlphaFoldDB" id="A0A1H9X2T8"/>
<feature type="region of interest" description="Disordered" evidence="1">
    <location>
        <begin position="163"/>
        <end position="183"/>
    </location>
</feature>
<dbReference type="OrthoDB" id="5524593at2"/>
<evidence type="ECO:0000256" key="1">
    <source>
        <dbReference type="SAM" id="MobiDB-lite"/>
    </source>
</evidence>
<feature type="compositionally biased region" description="Polar residues" evidence="1">
    <location>
        <begin position="163"/>
        <end position="172"/>
    </location>
</feature>
<dbReference type="InterPro" id="IPR037523">
    <property type="entry name" value="VOC_core"/>
</dbReference>
<proteinExistence type="predicted"/>
<dbReference type="SUPFAM" id="SSF54593">
    <property type="entry name" value="Glyoxalase/Bleomycin resistance protein/Dihydroxybiphenyl dioxygenase"/>
    <property type="match status" value="2"/>
</dbReference>
<reference evidence="4" key="1">
    <citation type="submission" date="2016-10" db="EMBL/GenBank/DDBJ databases">
        <authorList>
            <person name="Varghese N."/>
            <person name="Submissions S."/>
        </authorList>
    </citation>
    <scope>NUCLEOTIDE SEQUENCE [LARGE SCALE GENOMIC DNA]</scope>
    <source>
        <strain evidence="4">CGMCC 1.6963</strain>
    </source>
</reference>
<accession>A0A1H9X2T8</accession>
<dbReference type="Proteomes" id="UP000199019">
    <property type="component" value="Unassembled WGS sequence"/>
</dbReference>
<dbReference type="PANTHER" id="PTHR35908:SF1">
    <property type="entry name" value="CONSERVED PROTEIN"/>
    <property type="match status" value="1"/>
</dbReference>
<feature type="domain" description="VOC" evidence="2">
    <location>
        <begin position="125"/>
        <end position="242"/>
    </location>
</feature>
<dbReference type="Gene3D" id="3.10.180.10">
    <property type="entry name" value="2,3-Dihydroxybiphenyl 1,2-Dioxygenase, domain 1"/>
    <property type="match status" value="2"/>
</dbReference>
<evidence type="ECO:0000313" key="3">
    <source>
        <dbReference type="EMBL" id="SES40197.1"/>
    </source>
</evidence>
<organism evidence="3 4">
    <name type="scientific">Pedococcus cremeus</name>
    <dbReference type="NCBI Taxonomy" id="587636"/>
    <lineage>
        <taxon>Bacteria</taxon>
        <taxon>Bacillati</taxon>
        <taxon>Actinomycetota</taxon>
        <taxon>Actinomycetes</taxon>
        <taxon>Micrococcales</taxon>
        <taxon>Intrasporangiaceae</taxon>
        <taxon>Pedococcus</taxon>
    </lineage>
</organism>
<dbReference type="Pfam" id="PF18029">
    <property type="entry name" value="Glyoxalase_6"/>
    <property type="match status" value="2"/>
</dbReference>
<dbReference type="RefSeq" id="WP_091760670.1">
    <property type="nucleotide sequence ID" value="NZ_FOHB01000006.1"/>
</dbReference>
<dbReference type="InterPro" id="IPR029068">
    <property type="entry name" value="Glyas_Bleomycin-R_OHBP_Dase"/>
</dbReference>
<dbReference type="PROSITE" id="PS51819">
    <property type="entry name" value="VOC"/>
    <property type="match status" value="1"/>
</dbReference>
<dbReference type="EMBL" id="FOHB01000006">
    <property type="protein sequence ID" value="SES40197.1"/>
    <property type="molecule type" value="Genomic_DNA"/>
</dbReference>
<evidence type="ECO:0000259" key="2">
    <source>
        <dbReference type="PROSITE" id="PS51819"/>
    </source>
</evidence>
<dbReference type="InterPro" id="IPR041581">
    <property type="entry name" value="Glyoxalase_6"/>
</dbReference>
<dbReference type="CDD" id="cd06587">
    <property type="entry name" value="VOC"/>
    <property type="match status" value="2"/>
</dbReference>
<protein>
    <recommendedName>
        <fullName evidence="2">VOC domain-containing protein</fullName>
    </recommendedName>
</protein>
<keyword evidence="4" id="KW-1185">Reference proteome</keyword>
<name>A0A1H9X2T8_9MICO</name>